<gene>
    <name evidence="1" type="ORF">ACCO45_000942</name>
</gene>
<protein>
    <submittedName>
        <fullName evidence="1">Uncharacterized protein</fullName>
    </submittedName>
</protein>
<accession>A0ACC4E8T8</accession>
<dbReference type="Proteomes" id="UP001638806">
    <property type="component" value="Unassembled WGS sequence"/>
</dbReference>
<organism evidence="1 2">
    <name type="scientific">Purpureocillium lilacinum</name>
    <name type="common">Paecilomyces lilacinus</name>
    <dbReference type="NCBI Taxonomy" id="33203"/>
    <lineage>
        <taxon>Eukaryota</taxon>
        <taxon>Fungi</taxon>
        <taxon>Dikarya</taxon>
        <taxon>Ascomycota</taxon>
        <taxon>Pezizomycotina</taxon>
        <taxon>Sordariomycetes</taxon>
        <taxon>Hypocreomycetidae</taxon>
        <taxon>Hypocreales</taxon>
        <taxon>Ophiocordycipitaceae</taxon>
        <taxon>Purpureocillium</taxon>
    </lineage>
</organism>
<evidence type="ECO:0000313" key="1">
    <source>
        <dbReference type="EMBL" id="KAL3963938.1"/>
    </source>
</evidence>
<keyword evidence="2" id="KW-1185">Reference proteome</keyword>
<dbReference type="EMBL" id="JBGNUJ010000002">
    <property type="protein sequence ID" value="KAL3963938.1"/>
    <property type="molecule type" value="Genomic_DNA"/>
</dbReference>
<name>A0ACC4E8T8_PURLI</name>
<evidence type="ECO:0000313" key="2">
    <source>
        <dbReference type="Proteomes" id="UP001638806"/>
    </source>
</evidence>
<proteinExistence type="predicted"/>
<comment type="caution">
    <text evidence="1">The sequence shown here is derived from an EMBL/GenBank/DDBJ whole genome shotgun (WGS) entry which is preliminary data.</text>
</comment>
<sequence length="59" mass="6647">MYQHMSREFEFRGHGCDDRVGHVHAILACAVVWRSSSILIRSGIPARMGYPWAQSDVAS</sequence>
<reference evidence="1" key="1">
    <citation type="submission" date="2024-12" db="EMBL/GenBank/DDBJ databases">
        <title>Comparative genomics and development of molecular markers within Purpureocillium lilacinum and among Purpureocillium species.</title>
        <authorList>
            <person name="Yeh Z.-Y."/>
            <person name="Ni N.-T."/>
            <person name="Lo P.-H."/>
            <person name="Mushyakhwo K."/>
            <person name="Lin C.-F."/>
            <person name="Nai Y.-S."/>
        </authorList>
    </citation>
    <scope>NUCLEOTIDE SEQUENCE</scope>
    <source>
        <strain evidence="1">NCHU-NPUST-175</strain>
    </source>
</reference>